<dbReference type="GO" id="GO:0022857">
    <property type="term" value="F:transmembrane transporter activity"/>
    <property type="evidence" value="ECO:0007669"/>
    <property type="project" value="InterPro"/>
</dbReference>
<sequence>MDGKVREVTKVSSKSSAGIVFALMAGYSMVYMDKSMVSTAIIPISQQFNLNSGQAGLIMSLFFLGYSLMQIPGGWLADKIGAKKVLMLSLAIISLFSFAFGAVSGLMLFMVIRFFAGIGHGGYPPSVSKAISSNFPKERRTFIQSVILSTSGIGGILAFTLGANLISQSWRLGYLVLGSLFAIALILVGIFVPKDVQFAKKQQTVAIPFKKVIANRNVLILFAAMLLLNFLLYGNISWLPTVLAQKFDLAITQVGYLLAVNAIFQTIATMFAGILLSKLFLGREKGFILGATILSAIFVVVFVLSTNLILAMTALVLLSMISVSAFTAIFTLPHKIMDSTIIGSAIGIINTGGMLGGFLAPMILGQLINLGGGSFTIPFGFMALASILCGLTVLTLKNGGKK</sequence>
<organism evidence="8 9">
    <name type="scientific">Agrilactobacillus composti DSM 18527 = JCM 14202</name>
    <dbReference type="NCBI Taxonomy" id="1423734"/>
    <lineage>
        <taxon>Bacteria</taxon>
        <taxon>Bacillati</taxon>
        <taxon>Bacillota</taxon>
        <taxon>Bacilli</taxon>
        <taxon>Lactobacillales</taxon>
        <taxon>Lactobacillaceae</taxon>
        <taxon>Agrilactobacillus</taxon>
    </lineage>
</organism>
<dbReference type="PANTHER" id="PTHR11662">
    <property type="entry name" value="SOLUTE CARRIER FAMILY 17"/>
    <property type="match status" value="1"/>
</dbReference>
<feature type="transmembrane region" description="Helical" evidence="6">
    <location>
        <begin position="85"/>
        <end position="112"/>
    </location>
</feature>
<name>X0PD65_9LACO</name>
<feature type="transmembrane region" description="Helical" evidence="6">
    <location>
        <begin position="15"/>
        <end position="32"/>
    </location>
</feature>
<keyword evidence="4 6" id="KW-1133">Transmembrane helix</keyword>
<dbReference type="OrthoDB" id="9773404at2"/>
<evidence type="ECO:0000256" key="5">
    <source>
        <dbReference type="ARBA" id="ARBA00023136"/>
    </source>
</evidence>
<dbReference type="InterPro" id="IPR011701">
    <property type="entry name" value="MFS"/>
</dbReference>
<dbReference type="SUPFAM" id="SSF103473">
    <property type="entry name" value="MFS general substrate transporter"/>
    <property type="match status" value="1"/>
</dbReference>
<feature type="domain" description="Major facilitator superfamily (MFS) profile" evidence="7">
    <location>
        <begin position="19"/>
        <end position="401"/>
    </location>
</feature>
<evidence type="ECO:0000259" key="7">
    <source>
        <dbReference type="PROSITE" id="PS50850"/>
    </source>
</evidence>
<dbReference type="STRING" id="1423734.FC83_GL001994"/>
<evidence type="ECO:0000256" key="1">
    <source>
        <dbReference type="ARBA" id="ARBA00004651"/>
    </source>
</evidence>
<evidence type="ECO:0000256" key="4">
    <source>
        <dbReference type="ARBA" id="ARBA00022989"/>
    </source>
</evidence>
<feature type="transmembrane region" description="Helical" evidence="6">
    <location>
        <begin position="342"/>
        <end position="363"/>
    </location>
</feature>
<dbReference type="PROSITE" id="PS50850">
    <property type="entry name" value="MFS"/>
    <property type="match status" value="1"/>
</dbReference>
<dbReference type="InterPro" id="IPR020846">
    <property type="entry name" value="MFS_dom"/>
</dbReference>
<feature type="transmembrane region" description="Helical" evidence="6">
    <location>
        <begin position="53"/>
        <end position="73"/>
    </location>
</feature>
<keyword evidence="5 6" id="KW-0472">Membrane</keyword>
<feature type="transmembrane region" description="Helical" evidence="6">
    <location>
        <begin position="310"/>
        <end position="330"/>
    </location>
</feature>
<keyword evidence="3 6" id="KW-0812">Transmembrane</keyword>
<dbReference type="eggNOG" id="COG2271">
    <property type="taxonomic scope" value="Bacteria"/>
</dbReference>
<evidence type="ECO:0000313" key="8">
    <source>
        <dbReference type="EMBL" id="KRM34857.1"/>
    </source>
</evidence>
<feature type="transmembrane region" description="Helical" evidence="6">
    <location>
        <begin position="146"/>
        <end position="166"/>
    </location>
</feature>
<evidence type="ECO:0000313" key="9">
    <source>
        <dbReference type="Proteomes" id="UP000051236"/>
    </source>
</evidence>
<evidence type="ECO:0000256" key="3">
    <source>
        <dbReference type="ARBA" id="ARBA00022692"/>
    </source>
</evidence>
<comment type="caution">
    <text evidence="8">The sequence shown here is derived from an EMBL/GenBank/DDBJ whole genome shotgun (WGS) entry which is preliminary data.</text>
</comment>
<gene>
    <name evidence="8" type="ORF">FC83_GL001994</name>
</gene>
<dbReference type="RefSeq" id="WP_035451167.1">
    <property type="nucleotide sequence ID" value="NZ_AZGA01000020.1"/>
</dbReference>
<feature type="transmembrane region" description="Helical" evidence="6">
    <location>
        <begin position="213"/>
        <end position="234"/>
    </location>
</feature>
<dbReference type="PANTHER" id="PTHR11662:SF399">
    <property type="entry name" value="FI19708P1-RELATED"/>
    <property type="match status" value="1"/>
</dbReference>
<keyword evidence="2" id="KW-0813">Transport</keyword>
<dbReference type="PATRIC" id="fig|1423734.3.peg.2018"/>
<evidence type="ECO:0000256" key="6">
    <source>
        <dbReference type="SAM" id="Phobius"/>
    </source>
</evidence>
<proteinExistence type="predicted"/>
<dbReference type="Pfam" id="PF07690">
    <property type="entry name" value="MFS_1"/>
    <property type="match status" value="1"/>
</dbReference>
<dbReference type="Gene3D" id="1.20.1250.20">
    <property type="entry name" value="MFS general substrate transporter like domains"/>
    <property type="match status" value="2"/>
</dbReference>
<feature type="transmembrane region" description="Helical" evidence="6">
    <location>
        <begin position="172"/>
        <end position="192"/>
    </location>
</feature>
<comment type="subcellular location">
    <subcellularLocation>
        <location evidence="1">Cell membrane</location>
        <topology evidence="1">Multi-pass membrane protein</topology>
    </subcellularLocation>
</comment>
<feature type="transmembrane region" description="Helical" evidence="6">
    <location>
        <begin position="254"/>
        <end position="275"/>
    </location>
</feature>
<keyword evidence="9" id="KW-1185">Reference proteome</keyword>
<dbReference type="InterPro" id="IPR036259">
    <property type="entry name" value="MFS_trans_sf"/>
</dbReference>
<dbReference type="AlphaFoldDB" id="X0PD65"/>
<protein>
    <submittedName>
        <fullName evidence="8">Transporter major facilitator superfamily MFS 1</fullName>
    </submittedName>
</protein>
<feature type="transmembrane region" description="Helical" evidence="6">
    <location>
        <begin position="375"/>
        <end position="396"/>
    </location>
</feature>
<dbReference type="GO" id="GO:0005886">
    <property type="term" value="C:plasma membrane"/>
    <property type="evidence" value="ECO:0007669"/>
    <property type="project" value="UniProtKB-SubCell"/>
</dbReference>
<accession>X0PD65</accession>
<evidence type="ECO:0000256" key="2">
    <source>
        <dbReference type="ARBA" id="ARBA00022448"/>
    </source>
</evidence>
<dbReference type="EMBL" id="AZGA01000020">
    <property type="protein sequence ID" value="KRM34857.1"/>
    <property type="molecule type" value="Genomic_DNA"/>
</dbReference>
<feature type="transmembrane region" description="Helical" evidence="6">
    <location>
        <begin position="287"/>
        <end position="304"/>
    </location>
</feature>
<reference evidence="8 9" key="1">
    <citation type="journal article" date="2015" name="Genome Announc.">
        <title>Expanding the biotechnology potential of lactobacilli through comparative genomics of 213 strains and associated genera.</title>
        <authorList>
            <person name="Sun Z."/>
            <person name="Harris H.M."/>
            <person name="McCann A."/>
            <person name="Guo C."/>
            <person name="Argimon S."/>
            <person name="Zhang W."/>
            <person name="Yang X."/>
            <person name="Jeffery I.B."/>
            <person name="Cooney J.C."/>
            <person name="Kagawa T.F."/>
            <person name="Liu W."/>
            <person name="Song Y."/>
            <person name="Salvetti E."/>
            <person name="Wrobel A."/>
            <person name="Rasinkangas P."/>
            <person name="Parkhill J."/>
            <person name="Rea M.C."/>
            <person name="O'Sullivan O."/>
            <person name="Ritari J."/>
            <person name="Douillard F.P."/>
            <person name="Paul Ross R."/>
            <person name="Yang R."/>
            <person name="Briner A.E."/>
            <person name="Felis G.E."/>
            <person name="de Vos W.M."/>
            <person name="Barrangou R."/>
            <person name="Klaenhammer T.R."/>
            <person name="Caufield P.W."/>
            <person name="Cui Y."/>
            <person name="Zhang H."/>
            <person name="O'Toole P.W."/>
        </authorList>
    </citation>
    <scope>NUCLEOTIDE SEQUENCE [LARGE SCALE GENOMIC DNA]</scope>
    <source>
        <strain evidence="8 9">DSM 18527</strain>
    </source>
</reference>
<dbReference type="Proteomes" id="UP000051236">
    <property type="component" value="Unassembled WGS sequence"/>
</dbReference>
<dbReference type="InterPro" id="IPR050382">
    <property type="entry name" value="MFS_Na/Anion_cotransporter"/>
</dbReference>